<comment type="similarity">
    <text evidence="1">Belongs to the LytR/CpsA/Psr (LCP) family.</text>
</comment>
<gene>
    <name evidence="4" type="ORF">H9704_12110</name>
</gene>
<comment type="caution">
    <text evidence="4">The sequence shown here is derived from an EMBL/GenBank/DDBJ whole genome shotgun (WGS) entry which is preliminary data.</text>
</comment>
<reference evidence="4" key="1">
    <citation type="journal article" date="2021" name="PeerJ">
        <title>Extensive microbial diversity within the chicken gut microbiome revealed by metagenomics and culture.</title>
        <authorList>
            <person name="Gilroy R."/>
            <person name="Ravi A."/>
            <person name="Getino M."/>
            <person name="Pursley I."/>
            <person name="Horton D.L."/>
            <person name="Alikhan N.F."/>
            <person name="Baker D."/>
            <person name="Gharbi K."/>
            <person name="Hall N."/>
            <person name="Watson M."/>
            <person name="Adriaenssens E.M."/>
            <person name="Foster-Nyarko E."/>
            <person name="Jarju S."/>
            <person name="Secka A."/>
            <person name="Antonio M."/>
            <person name="Oren A."/>
            <person name="Chaudhuri R.R."/>
            <person name="La Ragione R."/>
            <person name="Hildebrand F."/>
            <person name="Pallen M.J."/>
        </authorList>
    </citation>
    <scope>NUCLEOTIDE SEQUENCE</scope>
    <source>
        <strain evidence="4">CHK180-15479</strain>
    </source>
</reference>
<evidence type="ECO:0000256" key="2">
    <source>
        <dbReference type="SAM" id="Phobius"/>
    </source>
</evidence>
<sequence length="350" mass="38597">MYKKRGRRSREKWIARAAGIGVFLAAALIWYGYGVHQERQQALALSGTWEPAAAAEEEAEGLGAVVEYQGKTYRRNTYVRAILLMGIDRKDTLEETKVAGSGGQADGIFLAAQDTARDSLRLLMIPRDTMTPITLTDLSGNVLGQDRQHLTLAYAYGDGREKSCEYTREAVSGLLEGLEIDGYMAVSAAALPMLNDAVGGVEVTVEDASLAEAYPEEFPLGESVRLEGDLAETYIRYRDTGQAQSALTRTERQKTYIQGFVQAARETAAREEGFVPELLDDMEPYMVTDMDKGAYMDMALAFLEGGASFGEEEMITLPGTPAETSIYDEYHADEEQILPIVLDLFYREAQ</sequence>
<dbReference type="PANTHER" id="PTHR33392">
    <property type="entry name" value="POLYISOPRENYL-TEICHOIC ACID--PEPTIDOGLYCAN TEICHOIC ACID TRANSFERASE TAGU"/>
    <property type="match status" value="1"/>
</dbReference>
<feature type="domain" description="Cell envelope-related transcriptional attenuator" evidence="3">
    <location>
        <begin position="105"/>
        <end position="263"/>
    </location>
</feature>
<keyword evidence="2" id="KW-1133">Transmembrane helix</keyword>
<protein>
    <submittedName>
        <fullName evidence="4">LCP family protein</fullName>
    </submittedName>
</protein>
<accession>A0A9D2SHM7</accession>
<evidence type="ECO:0000313" key="4">
    <source>
        <dbReference type="EMBL" id="HJC06876.1"/>
    </source>
</evidence>
<dbReference type="Proteomes" id="UP000823910">
    <property type="component" value="Unassembled WGS sequence"/>
</dbReference>
<dbReference type="Pfam" id="PF03816">
    <property type="entry name" value="LytR_cpsA_psr"/>
    <property type="match status" value="1"/>
</dbReference>
<name>A0A9D2SHM7_9FIRM</name>
<dbReference type="EMBL" id="DWWT01000064">
    <property type="protein sequence ID" value="HJC06876.1"/>
    <property type="molecule type" value="Genomic_DNA"/>
</dbReference>
<feature type="transmembrane region" description="Helical" evidence="2">
    <location>
        <begin position="13"/>
        <end position="33"/>
    </location>
</feature>
<evidence type="ECO:0000313" key="5">
    <source>
        <dbReference type="Proteomes" id="UP000823910"/>
    </source>
</evidence>
<dbReference type="Gene3D" id="3.40.630.190">
    <property type="entry name" value="LCP protein"/>
    <property type="match status" value="1"/>
</dbReference>
<reference evidence="4" key="2">
    <citation type="submission" date="2021-04" db="EMBL/GenBank/DDBJ databases">
        <authorList>
            <person name="Gilroy R."/>
        </authorList>
    </citation>
    <scope>NUCLEOTIDE SEQUENCE</scope>
    <source>
        <strain evidence="4">CHK180-15479</strain>
    </source>
</reference>
<proteinExistence type="inferred from homology"/>
<dbReference type="InterPro" id="IPR050922">
    <property type="entry name" value="LytR/CpsA/Psr_CW_biosynth"/>
</dbReference>
<dbReference type="InterPro" id="IPR004474">
    <property type="entry name" value="LytR_CpsA_psr"/>
</dbReference>
<organism evidence="4 5">
    <name type="scientific">Candidatus Enterocloster excrementipullorum</name>
    <dbReference type="NCBI Taxonomy" id="2838559"/>
    <lineage>
        <taxon>Bacteria</taxon>
        <taxon>Bacillati</taxon>
        <taxon>Bacillota</taxon>
        <taxon>Clostridia</taxon>
        <taxon>Lachnospirales</taxon>
        <taxon>Lachnospiraceae</taxon>
        <taxon>Enterocloster</taxon>
    </lineage>
</organism>
<keyword evidence="2" id="KW-0472">Membrane</keyword>
<evidence type="ECO:0000259" key="3">
    <source>
        <dbReference type="Pfam" id="PF03816"/>
    </source>
</evidence>
<dbReference type="AlphaFoldDB" id="A0A9D2SHM7"/>
<dbReference type="PANTHER" id="PTHR33392:SF6">
    <property type="entry name" value="POLYISOPRENYL-TEICHOIC ACID--PEPTIDOGLYCAN TEICHOIC ACID TRANSFERASE TAGU"/>
    <property type="match status" value="1"/>
</dbReference>
<keyword evidence="2" id="KW-0812">Transmembrane</keyword>
<evidence type="ECO:0000256" key="1">
    <source>
        <dbReference type="ARBA" id="ARBA00006068"/>
    </source>
</evidence>